<evidence type="ECO:0000256" key="1">
    <source>
        <dbReference type="ARBA" id="ARBA00004141"/>
    </source>
</evidence>
<evidence type="ECO:0000256" key="4">
    <source>
        <dbReference type="ARBA" id="ARBA00023136"/>
    </source>
</evidence>
<evidence type="ECO:0000256" key="3">
    <source>
        <dbReference type="ARBA" id="ARBA00022989"/>
    </source>
</evidence>
<feature type="region of interest" description="Disordered" evidence="6">
    <location>
        <begin position="1"/>
        <end position="28"/>
    </location>
</feature>
<dbReference type="RefSeq" id="WP_394303568.1">
    <property type="nucleotide sequence ID" value="NZ_JBHMQT010000057.1"/>
</dbReference>
<evidence type="ECO:0000256" key="2">
    <source>
        <dbReference type="ARBA" id="ARBA00022692"/>
    </source>
</evidence>
<dbReference type="Pfam" id="PF00528">
    <property type="entry name" value="BPD_transp_1"/>
    <property type="match status" value="1"/>
</dbReference>
<dbReference type="PANTHER" id="PTHR43376:SF1">
    <property type="entry name" value="OLIGOPEPTIDE TRANSPORT SYSTEM PERMEASE PROTEIN"/>
    <property type="match status" value="1"/>
</dbReference>
<keyword evidence="9" id="KW-1185">Reference proteome</keyword>
<feature type="domain" description="ABC transmembrane type-1" evidence="7">
    <location>
        <begin position="132"/>
        <end position="347"/>
    </location>
</feature>
<dbReference type="SUPFAM" id="SSF161098">
    <property type="entry name" value="MetI-like"/>
    <property type="match status" value="1"/>
</dbReference>
<dbReference type="CDD" id="cd06261">
    <property type="entry name" value="TM_PBP2"/>
    <property type="match status" value="1"/>
</dbReference>
<feature type="transmembrane region" description="Helical" evidence="5">
    <location>
        <begin position="179"/>
        <end position="199"/>
    </location>
</feature>
<evidence type="ECO:0000259" key="7">
    <source>
        <dbReference type="PROSITE" id="PS50928"/>
    </source>
</evidence>
<dbReference type="InterPro" id="IPR000515">
    <property type="entry name" value="MetI-like"/>
</dbReference>
<evidence type="ECO:0000256" key="5">
    <source>
        <dbReference type="RuleBase" id="RU363032"/>
    </source>
</evidence>
<reference evidence="8 9" key="1">
    <citation type="submission" date="2024-09" db="EMBL/GenBank/DDBJ databases">
        <authorList>
            <person name="Sun Q."/>
            <person name="Mori K."/>
        </authorList>
    </citation>
    <scope>NUCLEOTIDE SEQUENCE [LARGE SCALE GENOMIC DNA]</scope>
    <source>
        <strain evidence="8 9">TBRC 1851</strain>
    </source>
</reference>
<dbReference type="PANTHER" id="PTHR43376">
    <property type="entry name" value="OLIGOPEPTIDE TRANSPORT SYSTEM PERMEASE PROTEIN"/>
    <property type="match status" value="1"/>
</dbReference>
<gene>
    <name evidence="8" type="ORF">ACFHYQ_24965</name>
</gene>
<feature type="transmembrane region" description="Helical" evidence="5">
    <location>
        <begin position="279"/>
        <end position="304"/>
    </location>
</feature>
<keyword evidence="2 5" id="KW-0812">Transmembrane</keyword>
<keyword evidence="5" id="KW-0813">Transport</keyword>
<accession>A0ABV6UBP5</accession>
<evidence type="ECO:0000256" key="6">
    <source>
        <dbReference type="SAM" id="MobiDB-lite"/>
    </source>
</evidence>
<dbReference type="InterPro" id="IPR035906">
    <property type="entry name" value="MetI-like_sf"/>
</dbReference>
<organism evidence="8 9">
    <name type="scientific">Sphaerimonospora cavernae</name>
    <dbReference type="NCBI Taxonomy" id="1740611"/>
    <lineage>
        <taxon>Bacteria</taxon>
        <taxon>Bacillati</taxon>
        <taxon>Actinomycetota</taxon>
        <taxon>Actinomycetes</taxon>
        <taxon>Streptosporangiales</taxon>
        <taxon>Streptosporangiaceae</taxon>
        <taxon>Sphaerimonospora</taxon>
    </lineage>
</organism>
<dbReference type="Gene3D" id="1.10.3720.10">
    <property type="entry name" value="MetI-like"/>
    <property type="match status" value="1"/>
</dbReference>
<dbReference type="PROSITE" id="PS50928">
    <property type="entry name" value="ABC_TM1"/>
    <property type="match status" value="1"/>
</dbReference>
<feature type="compositionally biased region" description="Low complexity" evidence="6">
    <location>
        <begin position="14"/>
        <end position="28"/>
    </location>
</feature>
<keyword evidence="3 5" id="KW-1133">Transmembrane helix</keyword>
<keyword evidence="4 5" id="KW-0472">Membrane</keyword>
<feature type="transmembrane region" description="Helical" evidence="5">
    <location>
        <begin position="136"/>
        <end position="159"/>
    </location>
</feature>
<dbReference type="EMBL" id="JBHMQT010000057">
    <property type="protein sequence ID" value="MFC0865549.1"/>
    <property type="molecule type" value="Genomic_DNA"/>
</dbReference>
<feature type="transmembrane region" description="Helical" evidence="5">
    <location>
        <begin position="324"/>
        <end position="347"/>
    </location>
</feature>
<protein>
    <submittedName>
        <fullName evidence="8">ABC transporter permease</fullName>
    </submittedName>
</protein>
<proteinExistence type="inferred from homology"/>
<comment type="subcellular location">
    <subcellularLocation>
        <location evidence="5">Cell membrane</location>
        <topology evidence="5">Multi-pass membrane protein</topology>
    </subcellularLocation>
    <subcellularLocation>
        <location evidence="1">Membrane</location>
        <topology evidence="1">Multi-pass membrane protein</topology>
    </subcellularLocation>
</comment>
<evidence type="ECO:0000313" key="8">
    <source>
        <dbReference type="EMBL" id="MFC0865549.1"/>
    </source>
</evidence>
<dbReference type="Proteomes" id="UP001589870">
    <property type="component" value="Unassembled WGS sequence"/>
</dbReference>
<sequence length="360" mass="38030">MTATLRGRARSKTSKTSPTSPTSSASPKAVARRVAGHVARGLAMIWVVATISFVIIREIPGDPVRGQYESLIQKGMSPEQAERATAVLYGFLPTGSLWEQYTGYINSLLHFDLGRSLSTPGVEVTTLIGSAARWTVLPVLAGTLLSFLLGVIMGVYAAIKRSGRLGDVLALSGSLLHGVPVYVIGLLLTAIFATLWPIMPSGGPVDVEHVPGLNPGYLGSLAHHAVLPVVTYTLASYGGWILAMKSNVVAVLGDDFILAAELRGLKRGIVFRYIARNAILPLFTVLALSIGMLFGGSIFIEQIFNYPGLGLLLVGSISSRDYALMGGTFLVITIGIVVANIVADLLYTAIDPRVRSGGAA</sequence>
<comment type="similarity">
    <text evidence="5">Belongs to the binding-protein-dependent transport system permease family.</text>
</comment>
<feature type="transmembrane region" description="Helical" evidence="5">
    <location>
        <begin position="38"/>
        <end position="56"/>
    </location>
</feature>
<evidence type="ECO:0000313" key="9">
    <source>
        <dbReference type="Proteomes" id="UP001589870"/>
    </source>
</evidence>
<name>A0ABV6UBP5_9ACTN</name>
<comment type="caution">
    <text evidence="8">The sequence shown here is derived from an EMBL/GenBank/DDBJ whole genome shotgun (WGS) entry which is preliminary data.</text>
</comment>